<evidence type="ECO:0000256" key="3">
    <source>
        <dbReference type="ARBA" id="ARBA00022801"/>
    </source>
</evidence>
<dbReference type="Gene3D" id="3.90.1720.10">
    <property type="entry name" value="endopeptidase domain like (from Nostoc punctiforme)"/>
    <property type="match status" value="1"/>
</dbReference>
<keyword evidence="4" id="KW-0788">Thiol protease</keyword>
<dbReference type="PROSITE" id="PS51935">
    <property type="entry name" value="NLPC_P60"/>
    <property type="match status" value="1"/>
</dbReference>
<organism evidence="8 9">
    <name type="scientific">Streptomyces monashensis</name>
    <dbReference type="NCBI Taxonomy" id="1678012"/>
    <lineage>
        <taxon>Bacteria</taxon>
        <taxon>Bacillati</taxon>
        <taxon>Actinomycetota</taxon>
        <taxon>Actinomycetes</taxon>
        <taxon>Kitasatosporales</taxon>
        <taxon>Streptomycetaceae</taxon>
        <taxon>Streptomyces</taxon>
    </lineage>
</organism>
<feature type="domain" description="NlpC/P60" evidence="7">
    <location>
        <begin position="253"/>
        <end position="381"/>
    </location>
</feature>
<evidence type="ECO:0000256" key="4">
    <source>
        <dbReference type="ARBA" id="ARBA00022807"/>
    </source>
</evidence>
<dbReference type="PANTHER" id="PTHR47359:SF3">
    <property type="entry name" value="NLP_P60 DOMAIN-CONTAINING PROTEIN-RELATED"/>
    <property type="match status" value="1"/>
</dbReference>
<evidence type="ECO:0000256" key="6">
    <source>
        <dbReference type="SAM" id="SignalP"/>
    </source>
</evidence>
<reference evidence="8 9" key="1">
    <citation type="submission" date="2016-10" db="EMBL/GenBank/DDBJ databases">
        <title>Genome sequence of Streptomyces sp. MUSC 1.</title>
        <authorList>
            <person name="Lee L.-H."/>
            <person name="Ser H.-L."/>
            <person name="Law J.W.-F."/>
        </authorList>
    </citation>
    <scope>NUCLEOTIDE SEQUENCE [LARGE SCALE GENOMIC DNA]</scope>
    <source>
        <strain evidence="8 9">MUSC 1</strain>
    </source>
</reference>
<dbReference type="Proteomes" id="UP000179642">
    <property type="component" value="Unassembled WGS sequence"/>
</dbReference>
<dbReference type="PANTHER" id="PTHR47359">
    <property type="entry name" value="PEPTIDOGLYCAN DL-ENDOPEPTIDASE CWLO"/>
    <property type="match status" value="1"/>
</dbReference>
<dbReference type="RefSeq" id="WP_071378739.1">
    <property type="nucleotide sequence ID" value="NZ_MLYO01000007.1"/>
</dbReference>
<feature type="region of interest" description="Disordered" evidence="5">
    <location>
        <begin position="198"/>
        <end position="249"/>
    </location>
</feature>
<evidence type="ECO:0000259" key="7">
    <source>
        <dbReference type="PROSITE" id="PS51935"/>
    </source>
</evidence>
<gene>
    <name evidence="8" type="ORF">BIV23_00870</name>
</gene>
<dbReference type="AlphaFoldDB" id="A0A1S2QRI0"/>
<sequence>MKKTTGAVVGLCASGPMLLAVPILAFSAGTASASCSTGGMQAVNTSAVAAQVKAVLDGGGKGTVSVPGLADPAEQIPNAKAIQATGVAMNIPARGQIVALATALQESGLRNLTYGDRDSLGLFQQRPSQGWGTANEVLDPVHASTMFYEALEKVSGWQSLSVTQAAQAVQGSGFPEAYAKWEPLATALQKAIAPLLSKAGGASPSPSPSGSGSAGSPPASTAGGCTSGGDGTDFGTIPPGAAPAGYKIPADAPPKVQTAIRWALGQLDTPYQWGGSCTDSHGPDPMGRCDCSSLMQQSYKAAGVTLTRTTYTQVKEGKPVSIDALQPGDLVFTEGTAEVPEHVGMVIGQGLIVNAPHSGDVVRLATLASWKPQILAARRVV</sequence>
<dbReference type="OrthoDB" id="5496837at2"/>
<dbReference type="SUPFAM" id="SSF54001">
    <property type="entry name" value="Cysteine proteinases"/>
    <property type="match status" value="1"/>
</dbReference>
<evidence type="ECO:0000256" key="2">
    <source>
        <dbReference type="ARBA" id="ARBA00022670"/>
    </source>
</evidence>
<feature type="signal peptide" evidence="6">
    <location>
        <begin position="1"/>
        <end position="33"/>
    </location>
</feature>
<evidence type="ECO:0000256" key="1">
    <source>
        <dbReference type="ARBA" id="ARBA00007074"/>
    </source>
</evidence>
<dbReference type="Pfam" id="PF00877">
    <property type="entry name" value="NLPC_P60"/>
    <property type="match status" value="1"/>
</dbReference>
<dbReference type="EMBL" id="MLYO01000007">
    <property type="protein sequence ID" value="OIK08056.1"/>
    <property type="molecule type" value="Genomic_DNA"/>
</dbReference>
<keyword evidence="9" id="KW-1185">Reference proteome</keyword>
<dbReference type="InterPro" id="IPR051794">
    <property type="entry name" value="PG_Endopeptidase_C40"/>
</dbReference>
<dbReference type="InterPro" id="IPR038765">
    <property type="entry name" value="Papain-like_cys_pep_sf"/>
</dbReference>
<evidence type="ECO:0000256" key="5">
    <source>
        <dbReference type="SAM" id="MobiDB-lite"/>
    </source>
</evidence>
<accession>A0A1S2QRI0</accession>
<evidence type="ECO:0000313" key="9">
    <source>
        <dbReference type="Proteomes" id="UP000179642"/>
    </source>
</evidence>
<feature type="chain" id="PRO_5010233444" description="NlpC/P60 domain-containing protein" evidence="6">
    <location>
        <begin position="34"/>
        <end position="381"/>
    </location>
</feature>
<keyword evidence="3" id="KW-0378">Hydrolase</keyword>
<proteinExistence type="inferred from homology"/>
<name>A0A1S2QRI0_9ACTN</name>
<evidence type="ECO:0000313" key="8">
    <source>
        <dbReference type="EMBL" id="OIK08056.1"/>
    </source>
</evidence>
<dbReference type="GO" id="GO:0006508">
    <property type="term" value="P:proteolysis"/>
    <property type="evidence" value="ECO:0007669"/>
    <property type="project" value="UniProtKB-KW"/>
</dbReference>
<dbReference type="PROSITE" id="PS51257">
    <property type="entry name" value="PROKAR_LIPOPROTEIN"/>
    <property type="match status" value="1"/>
</dbReference>
<dbReference type="InterPro" id="IPR000064">
    <property type="entry name" value="NLP_P60_dom"/>
</dbReference>
<protein>
    <recommendedName>
        <fullName evidence="7">NlpC/P60 domain-containing protein</fullName>
    </recommendedName>
</protein>
<comment type="similarity">
    <text evidence="1">Belongs to the peptidase C40 family.</text>
</comment>
<comment type="caution">
    <text evidence="8">The sequence shown here is derived from an EMBL/GenBank/DDBJ whole genome shotgun (WGS) entry which is preliminary data.</text>
</comment>
<feature type="compositionally biased region" description="Low complexity" evidence="5">
    <location>
        <begin position="199"/>
        <end position="224"/>
    </location>
</feature>
<keyword evidence="2" id="KW-0645">Protease</keyword>
<dbReference type="GO" id="GO:0008234">
    <property type="term" value="F:cysteine-type peptidase activity"/>
    <property type="evidence" value="ECO:0007669"/>
    <property type="project" value="UniProtKB-KW"/>
</dbReference>
<keyword evidence="6" id="KW-0732">Signal</keyword>